<keyword evidence="4" id="KW-1185">Reference proteome</keyword>
<evidence type="ECO:0000313" key="3">
    <source>
        <dbReference type="EMBL" id="KAA8994644.1"/>
    </source>
</evidence>
<dbReference type="RefSeq" id="WP_150437864.1">
    <property type="nucleotide sequence ID" value="NZ_VYKJ01000028.1"/>
</dbReference>
<dbReference type="Proteomes" id="UP000335415">
    <property type="component" value="Unassembled WGS sequence"/>
</dbReference>
<comment type="caution">
    <text evidence="3">The sequence shown here is derived from an EMBL/GenBank/DDBJ whole genome shotgun (WGS) entry which is preliminary data.</text>
</comment>
<dbReference type="Pfam" id="PF06834">
    <property type="entry name" value="TraU"/>
    <property type="match status" value="1"/>
</dbReference>
<feature type="signal peptide" evidence="2">
    <location>
        <begin position="1"/>
        <end position="20"/>
    </location>
</feature>
<feature type="chain" id="PRO_5023835587" evidence="2">
    <location>
        <begin position="21"/>
        <end position="327"/>
    </location>
</feature>
<proteinExistence type="predicted"/>
<gene>
    <name evidence="3" type="ORF">FJU30_26135</name>
</gene>
<dbReference type="AlphaFoldDB" id="A0A5J5FPW9"/>
<evidence type="ECO:0000256" key="2">
    <source>
        <dbReference type="SAM" id="SignalP"/>
    </source>
</evidence>
<dbReference type="NCBIfam" id="TIGR03756">
    <property type="entry name" value="conj_TIGR03756"/>
    <property type="match status" value="1"/>
</dbReference>
<dbReference type="OrthoDB" id="8435546at2"/>
<dbReference type="EMBL" id="VYKJ01000028">
    <property type="protein sequence ID" value="KAA8994644.1"/>
    <property type="molecule type" value="Genomic_DNA"/>
</dbReference>
<name>A0A5J5FPW9_9GAMM</name>
<sequence>MKLRRSLSCALLAVTLPAAAITTPQIIASSLSPDCLRYRVVGLCYWLLCTPWGCSVKVSIKVKHHLPELVVSAYTTPGDNPWREMAFMGTAVTGAEGGGDTNPRPENIKTKIRFKNADAIGHPGGEVFNRFLSAFGYSCSSNVVPFQPYFISTLDTLAWRGGVPEMLYPEALTPGLREVGQTGDLWGNVYPRTGALGQPHDHKAAAVMAQRAADIVTRTGQLHVYLPLTASSRPGYWPPSPVQENRSNNHGWQMLVPQTSNQCITFPDRSINDTYADRLAIDGNYAWALWRPYSCCKRRGQIFLGSTGGESNETEVRPDPPIVLLPR</sequence>
<protein>
    <submittedName>
        <fullName evidence="3">TIGR03756 family integrating conjugative element protein</fullName>
    </submittedName>
</protein>
<keyword evidence="2" id="KW-0732">Signal</keyword>
<reference evidence="3 4" key="1">
    <citation type="submission" date="2019-09" db="EMBL/GenBank/DDBJ databases">
        <authorList>
            <person name="Li Y."/>
        </authorList>
    </citation>
    <scope>NUCLEOTIDE SEQUENCE [LARGE SCALE GENOMIC DNA]</scope>
    <source>
        <strain evidence="3 4">L3-3HA</strain>
    </source>
</reference>
<accession>A0A5J5FPW9</accession>
<dbReference type="InterPro" id="IPR026331">
    <property type="entry name" value="PFL_4710"/>
</dbReference>
<evidence type="ECO:0000256" key="1">
    <source>
        <dbReference type="SAM" id="MobiDB-lite"/>
    </source>
</evidence>
<evidence type="ECO:0000313" key="4">
    <source>
        <dbReference type="Proteomes" id="UP000335415"/>
    </source>
</evidence>
<organism evidence="3 4">
    <name type="scientific">Affinibrenneria salicis</name>
    <dbReference type="NCBI Taxonomy" id="2590031"/>
    <lineage>
        <taxon>Bacteria</taxon>
        <taxon>Pseudomonadati</taxon>
        <taxon>Pseudomonadota</taxon>
        <taxon>Gammaproteobacteria</taxon>
        <taxon>Enterobacterales</taxon>
        <taxon>Pectobacteriaceae</taxon>
        <taxon>Affinibrenneria</taxon>
    </lineage>
</organism>
<feature type="region of interest" description="Disordered" evidence="1">
    <location>
        <begin position="307"/>
        <end position="327"/>
    </location>
</feature>
<dbReference type="InterPro" id="IPR009649">
    <property type="entry name" value="TraU"/>
</dbReference>